<dbReference type="NCBIfam" id="TIGR00996">
    <property type="entry name" value="Mtu_fam_mce"/>
    <property type="match status" value="1"/>
</dbReference>
<dbReference type="RefSeq" id="WP_178361853.1">
    <property type="nucleotide sequence ID" value="NZ_JABFYL010000049.1"/>
</dbReference>
<dbReference type="EMBL" id="JABFYL010000049">
    <property type="protein sequence ID" value="NVN53661.1"/>
    <property type="molecule type" value="Genomic_DNA"/>
</dbReference>
<dbReference type="Pfam" id="PF02470">
    <property type="entry name" value="MlaD"/>
    <property type="match status" value="1"/>
</dbReference>
<organism evidence="3 4">
    <name type="scientific">Mycolicibacterium hippocampi</name>
    <dbReference type="NCBI Taxonomy" id="659824"/>
    <lineage>
        <taxon>Bacteria</taxon>
        <taxon>Bacillati</taxon>
        <taxon>Actinomycetota</taxon>
        <taxon>Actinomycetes</taxon>
        <taxon>Mycobacteriales</taxon>
        <taxon>Mycobacteriaceae</taxon>
        <taxon>Mycolicibacterium</taxon>
    </lineage>
</organism>
<evidence type="ECO:0000313" key="4">
    <source>
        <dbReference type="Proteomes" id="UP000570517"/>
    </source>
</evidence>
<feature type="compositionally biased region" description="Low complexity" evidence="1">
    <location>
        <begin position="402"/>
        <end position="411"/>
    </location>
</feature>
<name>A0A850PTL5_9MYCO</name>
<proteinExistence type="predicted"/>
<dbReference type="AlphaFoldDB" id="A0A850PTL5"/>
<dbReference type="PANTHER" id="PTHR33371:SF4">
    <property type="entry name" value="INTERMEMBRANE PHOSPHOLIPID TRANSPORT SYSTEM BINDING PROTEIN MLAD"/>
    <property type="match status" value="1"/>
</dbReference>
<feature type="compositionally biased region" description="Pro residues" evidence="1">
    <location>
        <begin position="390"/>
        <end position="401"/>
    </location>
</feature>
<comment type="caution">
    <text evidence="3">The sequence shown here is derived from an EMBL/GenBank/DDBJ whole genome shotgun (WGS) entry which is preliminary data.</text>
</comment>
<dbReference type="Proteomes" id="UP000570517">
    <property type="component" value="Unassembled WGS sequence"/>
</dbReference>
<reference evidence="3 4" key="1">
    <citation type="submission" date="2020-05" db="EMBL/GenBank/DDBJ databases">
        <title>Draft genome sequence of Mycobacterium hippocampi DL, isolated from European seabass, Dicentrarchus labrax, reared in fish farms.</title>
        <authorList>
            <person name="Stathopoulou P."/>
            <person name="Asimakis E."/>
            <person name="Tzokas K."/>
            <person name="Batargias C."/>
            <person name="Tsiamis G."/>
        </authorList>
    </citation>
    <scope>NUCLEOTIDE SEQUENCE [LARGE SCALE GENOMIC DNA]</scope>
    <source>
        <strain evidence="3 4">DL</strain>
    </source>
</reference>
<keyword evidence="4" id="KW-1185">Reference proteome</keyword>
<feature type="domain" description="Mce/MlaD" evidence="2">
    <location>
        <begin position="36"/>
        <end position="109"/>
    </location>
</feature>
<dbReference type="InterPro" id="IPR005693">
    <property type="entry name" value="Mce"/>
</dbReference>
<evidence type="ECO:0000256" key="1">
    <source>
        <dbReference type="SAM" id="MobiDB-lite"/>
    </source>
</evidence>
<dbReference type="GO" id="GO:0005576">
    <property type="term" value="C:extracellular region"/>
    <property type="evidence" value="ECO:0007669"/>
    <property type="project" value="TreeGrafter"/>
</dbReference>
<dbReference type="PANTHER" id="PTHR33371">
    <property type="entry name" value="INTERMEMBRANE PHOSPHOLIPID TRANSPORT SYSTEM BINDING PROTEIN MLAD-RELATED"/>
    <property type="match status" value="1"/>
</dbReference>
<feature type="region of interest" description="Disordered" evidence="1">
    <location>
        <begin position="384"/>
        <end position="437"/>
    </location>
</feature>
<dbReference type="InterPro" id="IPR003399">
    <property type="entry name" value="Mce/MlaD"/>
</dbReference>
<evidence type="ECO:0000313" key="3">
    <source>
        <dbReference type="EMBL" id="NVN53661.1"/>
    </source>
</evidence>
<protein>
    <submittedName>
        <fullName evidence="3">MCE-family protein MceD</fullName>
    </submittedName>
</protein>
<dbReference type="InterPro" id="IPR052336">
    <property type="entry name" value="MlaD_Phospholipid_Transporter"/>
</dbReference>
<sequence>MTALRGSRIGLASVLVLLLIAGLVTVLPELKSADRVTVVGYFENSNGLFAGDEVQILGVPVGEIAKIEPQPDRVKVIFWYDARYKVPADANAAVLSPSLVTARAVQLTPAYSGGPVMGDNAVIPEDRTAVPVEWDDFRTQLDSLTEMLQPSEPGGVAPLGAFINTAADNLRGEGVNIRDAIIKFSRVISALSDHSTDIFGTVKNLSILVAALRASSDLMQQLNGNLAAVTALLTADPGAVGIAMQDLNGAVGEVQSFVAENREALGVTSDKLASVSQAVTDSLDDVKQTLHIAPTALNNYNNIWQPAQGALSGALVINNFANTISFLCGAVQAASRMNGEQSAKLCAQYLAPIIKNRQYNFPPLGENLFIGAQARPNEVTYSEDRLRPGYIPPAPDTPPPADTSRPADSAPLLPAEAVATNPADGLPGLMIPSGGGS</sequence>
<accession>A0A850PTL5</accession>
<gene>
    <name evidence="3" type="ORF">HLY00_4011</name>
</gene>
<evidence type="ECO:0000259" key="2">
    <source>
        <dbReference type="Pfam" id="PF02470"/>
    </source>
</evidence>